<protein>
    <submittedName>
        <fullName evidence="1">Uncharacterized protein</fullName>
    </submittedName>
</protein>
<dbReference type="VEuPathDB" id="VectorBase:GBRI002856"/>
<reference evidence="2" key="1">
    <citation type="submission" date="2014-03" db="EMBL/GenBank/DDBJ databases">
        <authorList>
            <person name="Aksoy S."/>
            <person name="Warren W."/>
            <person name="Wilson R.K."/>
        </authorList>
    </citation>
    <scope>NUCLEOTIDE SEQUENCE [LARGE SCALE GENOMIC DNA]</scope>
    <source>
        <strain evidence="2">IAEA</strain>
    </source>
</reference>
<dbReference type="Proteomes" id="UP000091820">
    <property type="component" value="Unassembled WGS sequence"/>
</dbReference>
<accession>A0A1A9W1F3</accession>
<dbReference type="EnsemblMetazoa" id="GBRI002856-RA">
    <property type="protein sequence ID" value="GBRI002856-PA"/>
    <property type="gene ID" value="GBRI002856"/>
</dbReference>
<dbReference type="InterPro" id="IPR032004">
    <property type="entry name" value="DUF4790"/>
</dbReference>
<dbReference type="AlphaFoldDB" id="A0A1A9W1F3"/>
<evidence type="ECO:0000313" key="1">
    <source>
        <dbReference type="EnsemblMetazoa" id="GBRI002856-PA"/>
    </source>
</evidence>
<dbReference type="Pfam" id="PF16037">
    <property type="entry name" value="DUF4790"/>
    <property type="match status" value="1"/>
</dbReference>
<evidence type="ECO:0000313" key="2">
    <source>
        <dbReference type="Proteomes" id="UP000091820"/>
    </source>
</evidence>
<name>A0A1A9W1F3_9MUSC</name>
<organism evidence="1 2">
    <name type="scientific">Glossina brevipalpis</name>
    <dbReference type="NCBI Taxonomy" id="37001"/>
    <lineage>
        <taxon>Eukaryota</taxon>
        <taxon>Metazoa</taxon>
        <taxon>Ecdysozoa</taxon>
        <taxon>Arthropoda</taxon>
        <taxon>Hexapoda</taxon>
        <taxon>Insecta</taxon>
        <taxon>Pterygota</taxon>
        <taxon>Neoptera</taxon>
        <taxon>Endopterygota</taxon>
        <taxon>Diptera</taxon>
        <taxon>Brachycera</taxon>
        <taxon>Muscomorpha</taxon>
        <taxon>Hippoboscoidea</taxon>
        <taxon>Glossinidae</taxon>
        <taxon>Glossina</taxon>
    </lineage>
</organism>
<proteinExistence type="predicted"/>
<sequence length="160" mass="19335">MSGPKLRNFTKALLQLEASSFSEYSAPDSPQYDSARLRRNTPTKIKYDYWDLKIARRHDDEELIYDPSYTNRKTYSIVCALRRQRNFRRYNKQFDHEIQQLIKFQPTALETEVLLRAMSYTSLWPPFHSHEEINYTMQYRVPRSRKHVEQLRRLLATDIK</sequence>
<reference evidence="1" key="2">
    <citation type="submission" date="2020-05" db="UniProtKB">
        <authorList>
            <consortium name="EnsemblMetazoa"/>
        </authorList>
    </citation>
    <scope>IDENTIFICATION</scope>
    <source>
        <strain evidence="1">IAEA</strain>
    </source>
</reference>
<keyword evidence="2" id="KW-1185">Reference proteome</keyword>